<keyword evidence="1" id="KW-0472">Membrane</keyword>
<dbReference type="RefSeq" id="WP_317123226.1">
    <property type="nucleotide sequence ID" value="NZ_JAWJBA010000006.1"/>
</dbReference>
<accession>A0ABU3XDU2</accession>
<dbReference type="InterPro" id="IPR048147">
    <property type="entry name" value="CBO0543-like"/>
</dbReference>
<gene>
    <name evidence="2" type="ORF">RYX56_16940</name>
</gene>
<name>A0ABU3XDU2_9BACI</name>
<evidence type="ECO:0000313" key="2">
    <source>
        <dbReference type="EMBL" id="MDV2686056.1"/>
    </source>
</evidence>
<feature type="transmembrane region" description="Helical" evidence="1">
    <location>
        <begin position="67"/>
        <end position="84"/>
    </location>
</feature>
<reference evidence="2 3" key="1">
    <citation type="submission" date="2023-10" db="EMBL/GenBank/DDBJ databases">
        <title>Screening of Alkalihalobacillus lindianensis BZ-TG-R113 and Its Alleviation of Salt Stress on Rapeseed Growth.</title>
        <authorList>
            <person name="Zhao B."/>
            <person name="Guo T."/>
        </authorList>
    </citation>
    <scope>NUCLEOTIDE SEQUENCE [LARGE SCALE GENOMIC DNA]</scope>
    <source>
        <strain evidence="2 3">BZ-TG-R113</strain>
    </source>
</reference>
<sequence>MRMNTFLFFIIPWLIATIFFRGQKRLFRGLFPFSSLLSTSVCLWGDYHRYWVFKPNLKKFQVMTTMPLTLGLYPVLSTLMVYLIKQTKESASSWILTFTCLTTILEFLMKLFGRATYGNGWTLNKTFISYLIPYYLVHKYSQFFLK</sequence>
<keyword evidence="3" id="KW-1185">Reference proteome</keyword>
<dbReference type="EMBL" id="JAWJBA010000006">
    <property type="protein sequence ID" value="MDV2686056.1"/>
    <property type="molecule type" value="Genomic_DNA"/>
</dbReference>
<feature type="transmembrane region" description="Helical" evidence="1">
    <location>
        <begin position="91"/>
        <end position="109"/>
    </location>
</feature>
<dbReference type="NCBIfam" id="NF041644">
    <property type="entry name" value="CBO0543_fam"/>
    <property type="match status" value="1"/>
</dbReference>
<protein>
    <submittedName>
        <fullName evidence="2">CBO0543 family protein</fullName>
    </submittedName>
</protein>
<keyword evidence="1" id="KW-1133">Transmembrane helix</keyword>
<evidence type="ECO:0000313" key="3">
    <source>
        <dbReference type="Proteomes" id="UP001287282"/>
    </source>
</evidence>
<evidence type="ECO:0000256" key="1">
    <source>
        <dbReference type="SAM" id="Phobius"/>
    </source>
</evidence>
<proteinExistence type="predicted"/>
<dbReference type="Proteomes" id="UP001287282">
    <property type="component" value="Unassembled WGS sequence"/>
</dbReference>
<feature type="transmembrane region" description="Helical" evidence="1">
    <location>
        <begin position="6"/>
        <end position="22"/>
    </location>
</feature>
<feature type="transmembrane region" description="Helical" evidence="1">
    <location>
        <begin position="29"/>
        <end position="47"/>
    </location>
</feature>
<organism evidence="2 3">
    <name type="scientific">Alkalihalophilus lindianensis</name>
    <dbReference type="NCBI Taxonomy" id="1630542"/>
    <lineage>
        <taxon>Bacteria</taxon>
        <taxon>Bacillati</taxon>
        <taxon>Bacillota</taxon>
        <taxon>Bacilli</taxon>
        <taxon>Bacillales</taxon>
        <taxon>Bacillaceae</taxon>
        <taxon>Alkalihalophilus</taxon>
    </lineage>
</organism>
<keyword evidence="1" id="KW-0812">Transmembrane</keyword>
<comment type="caution">
    <text evidence="2">The sequence shown here is derived from an EMBL/GenBank/DDBJ whole genome shotgun (WGS) entry which is preliminary data.</text>
</comment>